<dbReference type="InterPro" id="IPR024969">
    <property type="entry name" value="EIF3F/CSN6-like_C"/>
</dbReference>
<evidence type="ECO:0000313" key="6">
    <source>
        <dbReference type="EMBL" id="KIY94064.1"/>
    </source>
</evidence>
<keyword evidence="2 6" id="KW-0396">Initiation factor</keyword>
<dbReference type="RefSeq" id="XP_013893084.1">
    <property type="nucleotide sequence ID" value="XM_014037630.1"/>
</dbReference>
<evidence type="ECO:0000256" key="2">
    <source>
        <dbReference type="ARBA" id="ARBA00022540"/>
    </source>
</evidence>
<keyword evidence="3" id="KW-0648">Protein biosynthesis</keyword>
<dbReference type="Gene3D" id="3.40.140.10">
    <property type="entry name" value="Cytidine Deaminase, domain 2"/>
    <property type="match status" value="1"/>
</dbReference>
<name>A0A0D2LQT6_9CHLO</name>
<dbReference type="InterPro" id="IPR027531">
    <property type="entry name" value="eIF3f"/>
</dbReference>
<dbReference type="CDD" id="cd08064">
    <property type="entry name" value="MPN_eIF3f"/>
    <property type="match status" value="1"/>
</dbReference>
<reference evidence="6 7" key="1">
    <citation type="journal article" date="2013" name="BMC Genomics">
        <title>Reconstruction of the lipid metabolism for the microalga Monoraphidium neglectum from its genome sequence reveals characteristics suitable for biofuel production.</title>
        <authorList>
            <person name="Bogen C."/>
            <person name="Al-Dilaimi A."/>
            <person name="Albersmeier A."/>
            <person name="Wichmann J."/>
            <person name="Grundmann M."/>
            <person name="Rupp O."/>
            <person name="Lauersen K.J."/>
            <person name="Blifernez-Klassen O."/>
            <person name="Kalinowski J."/>
            <person name="Goesmann A."/>
            <person name="Mussgnug J.H."/>
            <person name="Kruse O."/>
        </authorList>
    </citation>
    <scope>NUCLEOTIDE SEQUENCE [LARGE SCALE GENOMIC DNA]</scope>
    <source>
        <strain evidence="6 7">SAG 48.87</strain>
    </source>
</reference>
<protein>
    <submittedName>
        <fullName evidence="6">Eukaryotic translation initiation factor 3 subunit F</fullName>
    </submittedName>
</protein>
<sequence length="301" mass="32121">MLMIKYGEVSDRKVLERLVDAITRSSARLAALGLDSGFALSVGAGVLLAICDAYIRRNDKQERVIGTLLGSVVDGVVSVAVDIVHHKTMLELHQKVAPQQVIVGWFSTTSSNICSDALIQEFYAKEPTSSCGPIHLVLDTSLAGEHVDVRAYASRALSLGDKALATEFVELPCEVLMGEAERVGLNLLVSGDHERGKPLADAEGLPASIARLQQLLATARGYVEGVVGGEPPQAGRTKADPAIGRHLADTLAAIPRLEPSDLERLFNEGIQDQLLVSYFANLVRTQVALAERLGTAALPLV</sequence>
<dbReference type="PANTHER" id="PTHR10540:SF6">
    <property type="entry name" value="EUKARYOTIC TRANSLATION INITIATION FACTOR 3 SUBUNIT F"/>
    <property type="match status" value="1"/>
</dbReference>
<dbReference type="KEGG" id="mng:MNEG_13897"/>
<dbReference type="InterPro" id="IPR037518">
    <property type="entry name" value="MPN"/>
</dbReference>
<evidence type="ECO:0000256" key="4">
    <source>
        <dbReference type="SAM" id="Phobius"/>
    </source>
</evidence>
<keyword evidence="4" id="KW-0812">Transmembrane</keyword>
<dbReference type="GO" id="GO:0071541">
    <property type="term" value="C:eukaryotic translation initiation factor 3 complex, eIF3m"/>
    <property type="evidence" value="ECO:0007669"/>
    <property type="project" value="TreeGrafter"/>
</dbReference>
<evidence type="ECO:0000313" key="7">
    <source>
        <dbReference type="Proteomes" id="UP000054498"/>
    </source>
</evidence>
<dbReference type="GO" id="GO:0031369">
    <property type="term" value="F:translation initiation factor binding"/>
    <property type="evidence" value="ECO:0007669"/>
    <property type="project" value="InterPro"/>
</dbReference>
<dbReference type="STRING" id="145388.A0A0D2LQT6"/>
<dbReference type="EMBL" id="KK104337">
    <property type="protein sequence ID" value="KIY94064.1"/>
    <property type="molecule type" value="Genomic_DNA"/>
</dbReference>
<keyword evidence="1" id="KW-0963">Cytoplasm</keyword>
<dbReference type="GeneID" id="25731405"/>
<evidence type="ECO:0000256" key="1">
    <source>
        <dbReference type="ARBA" id="ARBA00022490"/>
    </source>
</evidence>
<organism evidence="6 7">
    <name type="scientific">Monoraphidium neglectum</name>
    <dbReference type="NCBI Taxonomy" id="145388"/>
    <lineage>
        <taxon>Eukaryota</taxon>
        <taxon>Viridiplantae</taxon>
        <taxon>Chlorophyta</taxon>
        <taxon>core chlorophytes</taxon>
        <taxon>Chlorophyceae</taxon>
        <taxon>CS clade</taxon>
        <taxon>Sphaeropleales</taxon>
        <taxon>Selenastraceae</taxon>
        <taxon>Monoraphidium</taxon>
    </lineage>
</organism>
<keyword evidence="7" id="KW-1185">Reference proteome</keyword>
<accession>A0A0D2LQT6</accession>
<evidence type="ECO:0000259" key="5">
    <source>
        <dbReference type="PROSITE" id="PS50249"/>
    </source>
</evidence>
<dbReference type="InterPro" id="IPR000555">
    <property type="entry name" value="JAMM/MPN+_dom"/>
</dbReference>
<feature type="domain" description="MPN" evidence="5">
    <location>
        <begin position="40"/>
        <end position="158"/>
    </location>
</feature>
<dbReference type="PANTHER" id="PTHR10540">
    <property type="entry name" value="EUKARYOTIC TRANSLATION INITIATION FACTOR 3 SUBUNIT F-RELATED"/>
    <property type="match status" value="1"/>
</dbReference>
<keyword evidence="4" id="KW-1133">Transmembrane helix</keyword>
<dbReference type="Pfam" id="PF13012">
    <property type="entry name" value="MitMem_reg"/>
    <property type="match status" value="1"/>
</dbReference>
<gene>
    <name evidence="6" type="ORF">MNEG_13897</name>
</gene>
<dbReference type="AlphaFoldDB" id="A0A0D2LQT6"/>
<keyword evidence="4" id="KW-0472">Membrane</keyword>
<feature type="transmembrane region" description="Helical" evidence="4">
    <location>
        <begin position="38"/>
        <end position="55"/>
    </location>
</feature>
<dbReference type="Proteomes" id="UP000054498">
    <property type="component" value="Unassembled WGS sequence"/>
</dbReference>
<dbReference type="GO" id="GO:0003743">
    <property type="term" value="F:translation initiation factor activity"/>
    <property type="evidence" value="ECO:0007669"/>
    <property type="project" value="UniProtKB-KW"/>
</dbReference>
<dbReference type="Pfam" id="PF01398">
    <property type="entry name" value="JAB"/>
    <property type="match status" value="1"/>
</dbReference>
<proteinExistence type="predicted"/>
<dbReference type="OrthoDB" id="25498at2759"/>
<evidence type="ECO:0000256" key="3">
    <source>
        <dbReference type="ARBA" id="ARBA00022917"/>
    </source>
</evidence>
<dbReference type="PROSITE" id="PS50249">
    <property type="entry name" value="MPN"/>
    <property type="match status" value="1"/>
</dbReference>
<dbReference type="GO" id="GO:0008237">
    <property type="term" value="F:metallopeptidase activity"/>
    <property type="evidence" value="ECO:0007669"/>
    <property type="project" value="InterPro"/>
</dbReference>